<evidence type="ECO:0000313" key="1">
    <source>
        <dbReference type="EMBL" id="KAK4415034.1"/>
    </source>
</evidence>
<dbReference type="PANTHER" id="PTHR37610">
    <property type="entry name" value="CCHC-TYPE DOMAIN-CONTAINING PROTEIN"/>
    <property type="match status" value="1"/>
</dbReference>
<dbReference type="EMBL" id="JACGWO010000011">
    <property type="protein sequence ID" value="KAK4415034.1"/>
    <property type="molecule type" value="Genomic_DNA"/>
</dbReference>
<sequence length="122" mass="14105">MGFIDGTSMKPNKEDDQYDKWVRADSMIQSWILNVISKEMVGAFMYTKMARELWVRLEERFSESNGRLVYKIQREIASISQGSQSVVVADPMPSVNKEYKMVVRVEKQRFCYHGGQTGRAQA</sequence>
<comment type="caution">
    <text evidence="1">The sequence shown here is derived from an EMBL/GenBank/DDBJ whole genome shotgun (WGS) entry which is preliminary data.</text>
</comment>
<reference evidence="1" key="2">
    <citation type="journal article" date="2024" name="Plant">
        <title>Genomic evolution and insights into agronomic trait innovations of Sesamum species.</title>
        <authorList>
            <person name="Miao H."/>
            <person name="Wang L."/>
            <person name="Qu L."/>
            <person name="Liu H."/>
            <person name="Sun Y."/>
            <person name="Le M."/>
            <person name="Wang Q."/>
            <person name="Wei S."/>
            <person name="Zheng Y."/>
            <person name="Lin W."/>
            <person name="Duan Y."/>
            <person name="Cao H."/>
            <person name="Xiong S."/>
            <person name="Wang X."/>
            <person name="Wei L."/>
            <person name="Li C."/>
            <person name="Ma Q."/>
            <person name="Ju M."/>
            <person name="Zhao R."/>
            <person name="Li G."/>
            <person name="Mu C."/>
            <person name="Tian Q."/>
            <person name="Mei H."/>
            <person name="Zhang T."/>
            <person name="Gao T."/>
            <person name="Zhang H."/>
        </authorList>
    </citation>
    <scope>NUCLEOTIDE SEQUENCE</scope>
    <source>
        <strain evidence="1">3651</strain>
    </source>
</reference>
<name>A0AAE1XP35_9LAMI</name>
<evidence type="ECO:0008006" key="3">
    <source>
        <dbReference type="Google" id="ProtNLM"/>
    </source>
</evidence>
<gene>
    <name evidence="1" type="ORF">Salat_2610500</name>
</gene>
<dbReference type="Proteomes" id="UP001293254">
    <property type="component" value="Unassembled WGS sequence"/>
</dbReference>
<accession>A0AAE1XP35</accession>
<evidence type="ECO:0000313" key="2">
    <source>
        <dbReference type="Proteomes" id="UP001293254"/>
    </source>
</evidence>
<dbReference type="PANTHER" id="PTHR37610:SF40">
    <property type="entry name" value="OS01G0909600 PROTEIN"/>
    <property type="match status" value="1"/>
</dbReference>
<proteinExistence type="predicted"/>
<reference evidence="1" key="1">
    <citation type="submission" date="2020-06" db="EMBL/GenBank/DDBJ databases">
        <authorList>
            <person name="Li T."/>
            <person name="Hu X."/>
            <person name="Zhang T."/>
            <person name="Song X."/>
            <person name="Zhang H."/>
            <person name="Dai N."/>
            <person name="Sheng W."/>
            <person name="Hou X."/>
            <person name="Wei L."/>
        </authorList>
    </citation>
    <scope>NUCLEOTIDE SEQUENCE</scope>
    <source>
        <strain evidence="1">3651</strain>
        <tissue evidence="1">Leaf</tissue>
    </source>
</reference>
<organism evidence="1 2">
    <name type="scientific">Sesamum alatum</name>
    <dbReference type="NCBI Taxonomy" id="300844"/>
    <lineage>
        <taxon>Eukaryota</taxon>
        <taxon>Viridiplantae</taxon>
        <taxon>Streptophyta</taxon>
        <taxon>Embryophyta</taxon>
        <taxon>Tracheophyta</taxon>
        <taxon>Spermatophyta</taxon>
        <taxon>Magnoliopsida</taxon>
        <taxon>eudicotyledons</taxon>
        <taxon>Gunneridae</taxon>
        <taxon>Pentapetalae</taxon>
        <taxon>asterids</taxon>
        <taxon>lamiids</taxon>
        <taxon>Lamiales</taxon>
        <taxon>Pedaliaceae</taxon>
        <taxon>Sesamum</taxon>
    </lineage>
</organism>
<protein>
    <recommendedName>
        <fullName evidence="3">Retrotransposon Copia-like N-terminal domain-containing protein</fullName>
    </recommendedName>
</protein>
<dbReference type="AlphaFoldDB" id="A0AAE1XP35"/>
<keyword evidence="2" id="KW-1185">Reference proteome</keyword>